<evidence type="ECO:0000256" key="1">
    <source>
        <dbReference type="ARBA" id="ARBA00004147"/>
    </source>
</evidence>
<feature type="binding site" evidence="21">
    <location>
        <position position="57"/>
    </location>
    <ligand>
        <name>a divalent metal cation</name>
        <dbReference type="ChEBI" id="CHEBI:60240"/>
    </ligand>
</feature>
<dbReference type="PRINTS" id="PR00227">
    <property type="entry name" value="GEMCOATAL1"/>
</dbReference>
<evidence type="ECO:0000256" key="10">
    <source>
        <dbReference type="ARBA" id="ARBA00022723"/>
    </source>
</evidence>
<evidence type="ECO:0000256" key="4">
    <source>
        <dbReference type="ARBA" id="ARBA00022562"/>
    </source>
</evidence>
<comment type="domain">
    <text evidence="22">There are 3 rolling circle replication (RCR) motifs. RCR-2 is probably involved in metal coordination. RCR-3 is required for phosphodiester bond cleavage for initiation of RCR.</text>
</comment>
<evidence type="ECO:0000256" key="7">
    <source>
        <dbReference type="ARBA" id="ARBA00022695"/>
    </source>
</evidence>
<evidence type="ECO:0000256" key="22">
    <source>
        <dbReference type="RuleBase" id="RU361249"/>
    </source>
</evidence>
<sequence>MPRAGRFKISAKNYFLTYPQCPIPKEEALQKLISLPTPTNIKFIRVCRELHQDGMPHLHVLIQFEGKYQCTNQRFFDLESPSRPTPYHPNIQGAKSSSDVKSYIEKGGDFIDHGQFQIDPRSARGEGQCLADVYAEALNAADKDSALQIIKEKDPKNFFLQYHNISANANHIFAPRPIPYVSPYDPSSFNNVPDAMKEWALQNVMGPAARPDRPLSIVIEGPTRSGKTKWARSLGPHNYMCGHIDLSLKVYNNNAWYNVIDDVDPHYLKHFKEFMGAQHNWQSNVKYSKPVQIKGGIPTIFLCNPGPQSSYKEFLEEPRNAQLKIWAYQNASFICLETPLYTSSNQSEPQTGEEEASETPSN</sequence>
<evidence type="ECO:0000256" key="8">
    <source>
        <dbReference type="ARBA" id="ARBA00022705"/>
    </source>
</evidence>
<evidence type="ECO:0000256" key="16">
    <source>
        <dbReference type="ARBA" id="ARBA00023124"/>
    </source>
</evidence>
<dbReference type="GO" id="GO:0003677">
    <property type="term" value="F:DNA binding"/>
    <property type="evidence" value="ECO:0007669"/>
    <property type="project" value="UniProtKB-KW"/>
</dbReference>
<dbReference type="Pfam" id="PF00799">
    <property type="entry name" value="Gemini_AL1"/>
    <property type="match status" value="1"/>
</dbReference>
<feature type="domain" description="CRESS-DNA virus Rep endonuclease" evidence="24">
    <location>
        <begin position="8"/>
        <end position="116"/>
    </location>
</feature>
<organism evidence="25 26">
    <name type="scientific">West African Asystasia virus 1</name>
    <dbReference type="NCBI Taxonomy" id="1046573"/>
    <lineage>
        <taxon>Viruses</taxon>
        <taxon>Monodnaviria</taxon>
        <taxon>Shotokuvirae</taxon>
        <taxon>Cressdnaviricota</taxon>
        <taxon>Repensiviricetes</taxon>
        <taxon>Geplafuvirales</taxon>
        <taxon>Geminiviridae</taxon>
        <taxon>Begomovirus</taxon>
        <taxon>Begomovirus asystasiaprimi</taxon>
    </lineage>
</organism>
<evidence type="ECO:0000256" key="9">
    <source>
        <dbReference type="ARBA" id="ARBA00022722"/>
    </source>
</evidence>
<keyword evidence="13 22" id="KW-0378">Hydrolase</keyword>
<dbReference type="GO" id="GO:0004386">
    <property type="term" value="F:helicase activity"/>
    <property type="evidence" value="ECO:0007669"/>
    <property type="project" value="UniProtKB-KW"/>
</dbReference>
<evidence type="ECO:0000259" key="24">
    <source>
        <dbReference type="PROSITE" id="PS52020"/>
    </source>
</evidence>
<comment type="subunit">
    <text evidence="22">Homooligomer.</text>
</comment>
<keyword evidence="6 22" id="KW-0808">Transferase</keyword>
<feature type="region of interest" description="Disordered" evidence="23">
    <location>
        <begin position="343"/>
        <end position="362"/>
    </location>
</feature>
<keyword evidence="8" id="KW-0235">DNA replication</keyword>
<comment type="cofactor">
    <cofactor evidence="21">
        <name>Mg(2+)</name>
        <dbReference type="ChEBI" id="CHEBI:18420"/>
    </cofactor>
    <cofactor evidence="21">
        <name>Mn(2+)</name>
        <dbReference type="ChEBI" id="CHEBI:29035"/>
    </cofactor>
    <text evidence="21">Divalent metal cations, possibly Mg(2+) or Mn(2+).</text>
</comment>
<keyword evidence="12 22" id="KW-0255">Endonuclease</keyword>
<keyword evidence="16 22" id="KW-0190">Covalent protein-DNA linkage</keyword>
<evidence type="ECO:0000313" key="26">
    <source>
        <dbReference type="Proteomes" id="UP000297100"/>
    </source>
</evidence>
<dbReference type="InterPro" id="IPR022692">
    <property type="entry name" value="Gemini_AL1_REP_central"/>
</dbReference>
<evidence type="ECO:0000256" key="5">
    <source>
        <dbReference type="ARBA" id="ARBA00022581"/>
    </source>
</evidence>
<dbReference type="Proteomes" id="UP000297100">
    <property type="component" value="Genome"/>
</dbReference>
<reference evidence="25 26" key="1">
    <citation type="submission" date="2015-08" db="EMBL/GenBank/DDBJ databases">
        <title>First report of Soybean chlorotic blotch virus and West African Asystasia virus 1 infecting cassava and a wild cassava relative in Cameroon and Togo.</title>
        <authorList>
            <person name="Leke W.N."/>
            <person name="Mignouna D.B."/>
            <person name="Brown J.K."/>
            <person name="Fondong V.N."/>
        </authorList>
    </citation>
    <scope>NUCLEOTIDE SEQUENCE [LARGE SCALE GENOMIC DNA]</scope>
    <source>
        <strain evidence="25">Benin-asystasia-58-14</strain>
    </source>
</reference>
<dbReference type="PROSITE" id="PS52020">
    <property type="entry name" value="CRESS_DNA_REP"/>
    <property type="match status" value="1"/>
</dbReference>
<keyword evidence="26" id="KW-1185">Reference proteome</keyword>
<dbReference type="GO" id="GO:0005524">
    <property type="term" value="F:ATP binding"/>
    <property type="evidence" value="ECO:0007669"/>
    <property type="project" value="UniProtKB-KW"/>
</dbReference>
<accession>A0A191LVE7</accession>
<evidence type="ECO:0000256" key="6">
    <source>
        <dbReference type="ARBA" id="ARBA00022679"/>
    </source>
</evidence>
<evidence type="ECO:0000256" key="14">
    <source>
        <dbReference type="ARBA" id="ARBA00022806"/>
    </source>
</evidence>
<keyword evidence="15 22" id="KW-0067">ATP-binding</keyword>
<keyword evidence="5" id="KW-0945">Host-virus interaction</keyword>
<name>A0A191LVE7_9GEMI</name>
<evidence type="ECO:0000256" key="11">
    <source>
        <dbReference type="ARBA" id="ARBA00022741"/>
    </source>
</evidence>
<evidence type="ECO:0000313" key="25">
    <source>
        <dbReference type="EMBL" id="ALQ10818.1"/>
    </source>
</evidence>
<dbReference type="GO" id="GO:0006260">
    <property type="term" value="P:DNA replication"/>
    <property type="evidence" value="ECO:0007669"/>
    <property type="project" value="UniProtKB-KW"/>
</dbReference>
<evidence type="ECO:0000256" key="2">
    <source>
        <dbReference type="ARBA" id="ARBA00006240"/>
    </source>
</evidence>
<dbReference type="GeneID" id="80549062"/>
<evidence type="ECO:0000256" key="3">
    <source>
        <dbReference type="ARBA" id="ARBA00014531"/>
    </source>
</evidence>
<keyword evidence="7 22" id="KW-0548">Nucleotidyltransferase</keyword>
<dbReference type="Gene3D" id="3.40.1310.20">
    <property type="match status" value="1"/>
</dbReference>
<feature type="binding site" evidence="21">
    <location>
        <position position="59"/>
    </location>
    <ligand>
        <name>a divalent metal cation</name>
        <dbReference type="ChEBI" id="CHEBI:60240"/>
    </ligand>
</feature>
<feature type="compositionally biased region" description="Acidic residues" evidence="23">
    <location>
        <begin position="351"/>
        <end position="362"/>
    </location>
</feature>
<evidence type="ECO:0000256" key="15">
    <source>
        <dbReference type="ARBA" id="ARBA00022840"/>
    </source>
</evidence>
<proteinExistence type="inferred from homology"/>
<comment type="cofactor">
    <cofactor evidence="22">
        <name>Mn(2+)</name>
        <dbReference type="ChEBI" id="CHEBI:29035"/>
    </cofactor>
</comment>
<comment type="subcellular location">
    <subcellularLocation>
        <location evidence="1 22">Host nucleus</location>
    </subcellularLocation>
</comment>
<keyword evidence="18 22" id="KW-0511">Multifunctional enzyme</keyword>
<evidence type="ECO:0000256" key="20">
    <source>
        <dbReference type="PIRSR" id="PIRSR601191-1"/>
    </source>
</evidence>
<evidence type="ECO:0000256" key="12">
    <source>
        <dbReference type="ARBA" id="ARBA00022759"/>
    </source>
</evidence>
<dbReference type="GO" id="GO:0046872">
    <property type="term" value="F:metal ion binding"/>
    <property type="evidence" value="ECO:0007669"/>
    <property type="project" value="UniProtKB-KW"/>
</dbReference>
<dbReference type="InterPro" id="IPR049912">
    <property type="entry name" value="CRESS_DNA_REP"/>
</dbReference>
<keyword evidence="11 22" id="KW-0547">Nucleotide-binding</keyword>
<dbReference type="EMBL" id="KT444609">
    <property type="protein sequence ID" value="ALQ10818.1"/>
    <property type="molecule type" value="Genomic_DNA"/>
</dbReference>
<keyword evidence="4 22" id="KW-1048">Host nucleus</keyword>
<keyword evidence="9 22" id="KW-0540">Nuclease</keyword>
<dbReference type="InterPro" id="IPR001191">
    <property type="entry name" value="Gemini_AL1_REP"/>
</dbReference>
<comment type="function">
    <text evidence="19 22">Essential for the replication of viral ssDNA. The closed circular ssDNA genome is first converted to a superhelical dsDNA. Rep binds a specific region at the genome origin of replication. It introduces an endonucleolytic nick within the conserved sequence 5'-TAATATTAC-3' in the intergenic region of the genome present in all geminiviruses, thereby initiating the rolling circle replication (RCR). Following cleavage, binds covalently to the 5'-phosphate of DNA as a tyrosyl ester. The cleavage gives rise to a free 3'-OH that serves as a primer for the cellular DNA polymerase. The polymerase synthesizes the (+) strand DNA by rolling circle mechanism. After one round of replication, a Rep-catalyzed nucleotidyl transfer reaction releases a circular single-stranded virus genome, thereby terminating the replication. Displays origin-specific DNA cleavage, nucleotidyl transferase, ATPase and helicase activities.</text>
</comment>
<evidence type="ECO:0000256" key="13">
    <source>
        <dbReference type="ARBA" id="ARBA00022801"/>
    </source>
</evidence>
<protein>
    <recommendedName>
        <fullName evidence="3 22">Replication-associated protein</fullName>
        <shortName evidence="22">Rep</shortName>
        <ecNumber evidence="22">3.1.21.-</ecNumber>
    </recommendedName>
</protein>
<evidence type="ECO:0000256" key="18">
    <source>
        <dbReference type="ARBA" id="ARBA00023268"/>
    </source>
</evidence>
<keyword evidence="10 21" id="KW-0479">Metal-binding</keyword>
<dbReference type="EC" id="3.1.21.-" evidence="22"/>
<dbReference type="GO" id="GO:0016888">
    <property type="term" value="F:DNA endonuclease activity, producing 5'-phosphomonoesters"/>
    <property type="evidence" value="ECO:0007669"/>
    <property type="project" value="InterPro"/>
</dbReference>
<comment type="similarity">
    <text evidence="2 22">Belongs to the geminiviridae Rep protein family.</text>
</comment>
<evidence type="ECO:0000256" key="21">
    <source>
        <dbReference type="PIRSR" id="PIRSR601191-2"/>
    </source>
</evidence>
<dbReference type="KEGG" id="vg:80549062"/>
<dbReference type="GO" id="GO:0042025">
    <property type="term" value="C:host cell nucleus"/>
    <property type="evidence" value="ECO:0007669"/>
    <property type="project" value="UniProtKB-SubCell"/>
</dbReference>
<evidence type="ECO:0000256" key="19">
    <source>
        <dbReference type="ARBA" id="ARBA00024923"/>
    </source>
</evidence>
<feature type="active site" description="For DNA cleavage activity" evidence="20">
    <location>
        <position position="103"/>
    </location>
</feature>
<keyword evidence="17 22" id="KW-0238">DNA-binding</keyword>
<dbReference type="InterPro" id="IPR001301">
    <property type="entry name" value="Gemini_AL1_CLV"/>
</dbReference>
<evidence type="ECO:0000256" key="17">
    <source>
        <dbReference type="ARBA" id="ARBA00023125"/>
    </source>
</evidence>
<dbReference type="GO" id="GO:0016779">
    <property type="term" value="F:nucleotidyltransferase activity"/>
    <property type="evidence" value="ECO:0007669"/>
    <property type="project" value="UniProtKB-KW"/>
</dbReference>
<feature type="binding site" evidence="21">
    <location>
        <position position="49"/>
    </location>
    <ligand>
        <name>a divalent metal cation</name>
        <dbReference type="ChEBI" id="CHEBI:60240"/>
    </ligand>
</feature>
<dbReference type="RefSeq" id="YP_010839400.1">
    <property type="nucleotide sequence ID" value="NC_077803.1"/>
</dbReference>
<dbReference type="GO" id="GO:0005198">
    <property type="term" value="F:structural molecule activity"/>
    <property type="evidence" value="ECO:0007669"/>
    <property type="project" value="InterPro"/>
</dbReference>
<keyword evidence="14 22" id="KW-0347">Helicase</keyword>
<dbReference type="PRINTS" id="PR00228">
    <property type="entry name" value="GEMCOATCLVL1"/>
</dbReference>
<dbReference type="SUPFAM" id="SSF55464">
    <property type="entry name" value="Origin of replication-binding domain, RBD-like"/>
    <property type="match status" value="1"/>
</dbReference>
<evidence type="ECO:0000256" key="23">
    <source>
        <dbReference type="SAM" id="MobiDB-lite"/>
    </source>
</evidence>
<dbReference type="Pfam" id="PF08283">
    <property type="entry name" value="Gemini_AL1_M"/>
    <property type="match status" value="1"/>
</dbReference>